<proteinExistence type="predicted"/>
<keyword evidence="1" id="KW-1133">Transmembrane helix</keyword>
<gene>
    <name evidence="3" type="ORF">FJAP1339_LOCUS1592</name>
</gene>
<accession>A0A7S2UTW4</accession>
<keyword evidence="1" id="KW-0812">Transmembrane</keyword>
<dbReference type="Pfam" id="PF08546">
    <property type="entry name" value="ApbA_C"/>
    <property type="match status" value="1"/>
</dbReference>
<dbReference type="InterPro" id="IPR013328">
    <property type="entry name" value="6PGD_dom2"/>
</dbReference>
<evidence type="ECO:0000313" key="3">
    <source>
        <dbReference type="EMBL" id="CAD9859073.1"/>
    </source>
</evidence>
<reference evidence="3" key="1">
    <citation type="submission" date="2021-01" db="EMBL/GenBank/DDBJ databases">
        <authorList>
            <person name="Corre E."/>
            <person name="Pelletier E."/>
            <person name="Niang G."/>
            <person name="Scheremetjew M."/>
            <person name="Finn R."/>
            <person name="Kale V."/>
            <person name="Holt S."/>
            <person name="Cochrane G."/>
            <person name="Meng A."/>
            <person name="Brown T."/>
            <person name="Cohen L."/>
        </authorList>
    </citation>
    <scope>NUCLEOTIDE SEQUENCE</scope>
    <source>
        <strain evidence="3">CCMP1661</strain>
    </source>
</reference>
<feature type="domain" description="Ketopantoate reductase C-terminal" evidence="2">
    <location>
        <begin position="219"/>
        <end position="367"/>
    </location>
</feature>
<evidence type="ECO:0000259" key="2">
    <source>
        <dbReference type="Pfam" id="PF08546"/>
    </source>
</evidence>
<dbReference type="EMBL" id="HBHR01003422">
    <property type="protein sequence ID" value="CAD9859073.1"/>
    <property type="molecule type" value="Transcribed_RNA"/>
</dbReference>
<keyword evidence="1" id="KW-0472">Membrane</keyword>
<dbReference type="InterPro" id="IPR013752">
    <property type="entry name" value="KPA_reductase"/>
</dbReference>
<dbReference type="AlphaFoldDB" id="A0A7S2UTW4"/>
<dbReference type="SUPFAM" id="SSF48179">
    <property type="entry name" value="6-phosphogluconate dehydrogenase C-terminal domain-like"/>
    <property type="match status" value="1"/>
</dbReference>
<evidence type="ECO:0000256" key="1">
    <source>
        <dbReference type="SAM" id="Phobius"/>
    </source>
</evidence>
<name>A0A7S2UTW4_9STRA</name>
<feature type="transmembrane region" description="Helical" evidence="1">
    <location>
        <begin position="401"/>
        <end position="422"/>
    </location>
</feature>
<dbReference type="Gene3D" id="1.10.1040.10">
    <property type="entry name" value="N-(1-d-carboxylethyl)-l-norvaline Dehydrogenase, domain 2"/>
    <property type="match status" value="1"/>
</dbReference>
<dbReference type="InterPro" id="IPR008927">
    <property type="entry name" value="6-PGluconate_DH-like_C_sf"/>
</dbReference>
<sequence length="424" mass="47255">MSRRKPEVSILFSASEEYTTDGRDFSLYLGACLCHAGWSRVHLVGWSSEKTDNDNAIHYEDDKARESFFPYGVNKPVPFNRRQCTFNSVSVVRDSQLIIICVNCNETQACSRKVKSLLPERHDCCVISFQYGTKNSLTGHHSFPKDSRYPVLDGAVGLLVSRVMTGKGPAFCALNQGCLVLSRLTKEHSDNGQKFLNLLETANIPILYRRNITPHTWGVVMWRQFEPLCALTGLDASALLANRNARILYATMVSEAYQVLKLASRKTKWEANLHCTGAGILLQIIAMCTKGGLARALPLVVALPDFIFRPLSGFLLPVKKGAKPPLLEDLQAHRKTALKWQLEELVNVATNQRCAMPVSTRVFHLLQLAIQNAQGSPCISNKDLYFKAGSPDAVAKRANIFTLKFIGICGVIIVLALFIWHYEL</sequence>
<organism evidence="3">
    <name type="scientific">Fibrocapsa japonica</name>
    <dbReference type="NCBI Taxonomy" id="94617"/>
    <lineage>
        <taxon>Eukaryota</taxon>
        <taxon>Sar</taxon>
        <taxon>Stramenopiles</taxon>
        <taxon>Ochrophyta</taxon>
        <taxon>Raphidophyceae</taxon>
        <taxon>Chattonellales</taxon>
        <taxon>Chattonellaceae</taxon>
        <taxon>Fibrocapsa</taxon>
    </lineage>
</organism>
<protein>
    <recommendedName>
        <fullName evidence="2">Ketopantoate reductase C-terminal domain-containing protein</fullName>
    </recommendedName>
</protein>